<proteinExistence type="inferred from homology"/>
<dbReference type="GO" id="GO:0009279">
    <property type="term" value="C:cell outer membrane"/>
    <property type="evidence" value="ECO:0007669"/>
    <property type="project" value="UniProtKB-SubCell"/>
</dbReference>
<accession>A0A916JJA6</accession>
<evidence type="ECO:0000256" key="4">
    <source>
        <dbReference type="ARBA" id="ARBA00022692"/>
    </source>
</evidence>
<keyword evidence="14" id="KW-1185">Reference proteome</keyword>
<dbReference type="Proteomes" id="UP000680038">
    <property type="component" value="Unassembled WGS sequence"/>
</dbReference>
<dbReference type="InterPro" id="IPR008969">
    <property type="entry name" value="CarboxyPept-like_regulatory"/>
</dbReference>
<evidence type="ECO:0000256" key="7">
    <source>
        <dbReference type="ARBA" id="ARBA00023237"/>
    </source>
</evidence>
<gene>
    <name evidence="13" type="ORF">DYBT9275_06092</name>
</gene>
<dbReference type="InterPro" id="IPR023997">
    <property type="entry name" value="TonB-dep_OMP_SusC/RagA_CS"/>
</dbReference>
<keyword evidence="13" id="KW-0675">Receptor</keyword>
<dbReference type="Gene3D" id="3.55.50.30">
    <property type="match status" value="1"/>
</dbReference>
<keyword evidence="3 8" id="KW-1134">Transmembrane beta strand</keyword>
<dbReference type="EMBL" id="CAJRAF010000004">
    <property type="protein sequence ID" value="CAG5018889.1"/>
    <property type="molecule type" value="Genomic_DNA"/>
</dbReference>
<keyword evidence="6 8" id="KW-0472">Membrane</keyword>
<keyword evidence="10" id="KW-0732">Signal</keyword>
<dbReference type="AlphaFoldDB" id="A0A916JJA6"/>
<dbReference type="Gene3D" id="2.40.170.20">
    <property type="entry name" value="TonB-dependent receptor, beta-barrel domain"/>
    <property type="match status" value="1"/>
</dbReference>
<dbReference type="Pfam" id="PF00593">
    <property type="entry name" value="TonB_dep_Rec_b-barrel"/>
    <property type="match status" value="1"/>
</dbReference>
<dbReference type="InterPro" id="IPR023996">
    <property type="entry name" value="TonB-dep_OMP_SusC/RagA"/>
</dbReference>
<dbReference type="InterPro" id="IPR037066">
    <property type="entry name" value="Plug_dom_sf"/>
</dbReference>
<dbReference type="NCBIfam" id="TIGR04057">
    <property type="entry name" value="SusC_RagA_signa"/>
    <property type="match status" value="1"/>
</dbReference>
<evidence type="ECO:0000256" key="10">
    <source>
        <dbReference type="SAM" id="SignalP"/>
    </source>
</evidence>
<evidence type="ECO:0000256" key="6">
    <source>
        <dbReference type="ARBA" id="ARBA00023136"/>
    </source>
</evidence>
<organism evidence="13 14">
    <name type="scientific">Dyadobacter helix</name>
    <dbReference type="NCBI Taxonomy" id="2822344"/>
    <lineage>
        <taxon>Bacteria</taxon>
        <taxon>Pseudomonadati</taxon>
        <taxon>Bacteroidota</taxon>
        <taxon>Cytophagia</taxon>
        <taxon>Cytophagales</taxon>
        <taxon>Spirosomataceae</taxon>
        <taxon>Dyadobacter</taxon>
    </lineage>
</organism>
<evidence type="ECO:0000256" key="8">
    <source>
        <dbReference type="PROSITE-ProRule" id="PRU01360"/>
    </source>
</evidence>
<feature type="domain" description="TonB-dependent receptor-like beta-barrel" evidence="11">
    <location>
        <begin position="513"/>
        <end position="956"/>
    </location>
</feature>
<evidence type="ECO:0000313" key="13">
    <source>
        <dbReference type="EMBL" id="CAG5018889.1"/>
    </source>
</evidence>
<feature type="signal peptide" evidence="10">
    <location>
        <begin position="1"/>
        <end position="28"/>
    </location>
</feature>
<dbReference type="InterPro" id="IPR036942">
    <property type="entry name" value="Beta-barrel_TonB_sf"/>
</dbReference>
<dbReference type="Gene3D" id="2.60.40.1120">
    <property type="entry name" value="Carboxypeptidase-like, regulatory domain"/>
    <property type="match status" value="1"/>
</dbReference>
<reference evidence="13" key="1">
    <citation type="submission" date="2021-04" db="EMBL/GenBank/DDBJ databases">
        <authorList>
            <person name="Rodrigo-Torres L."/>
            <person name="Arahal R. D."/>
            <person name="Lucena T."/>
        </authorList>
    </citation>
    <scope>NUCLEOTIDE SEQUENCE</scope>
    <source>
        <strain evidence="13">CECT 9275</strain>
    </source>
</reference>
<keyword evidence="7 8" id="KW-0998">Cell outer membrane</keyword>
<evidence type="ECO:0000256" key="1">
    <source>
        <dbReference type="ARBA" id="ARBA00004571"/>
    </source>
</evidence>
<protein>
    <submittedName>
        <fullName evidence="13">TonB-dependent receptor P3</fullName>
    </submittedName>
</protein>
<dbReference type="Pfam" id="PF13715">
    <property type="entry name" value="CarbopepD_reg_2"/>
    <property type="match status" value="1"/>
</dbReference>
<keyword evidence="2 8" id="KW-0813">Transport</keyword>
<dbReference type="SUPFAM" id="SSF56935">
    <property type="entry name" value="Porins"/>
    <property type="match status" value="1"/>
</dbReference>
<keyword evidence="4 8" id="KW-0812">Transmembrane</keyword>
<evidence type="ECO:0000256" key="2">
    <source>
        <dbReference type="ARBA" id="ARBA00022448"/>
    </source>
</evidence>
<keyword evidence="5 9" id="KW-0798">TonB box</keyword>
<dbReference type="PROSITE" id="PS52016">
    <property type="entry name" value="TONB_DEPENDENT_REC_3"/>
    <property type="match status" value="1"/>
</dbReference>
<dbReference type="Pfam" id="PF07715">
    <property type="entry name" value="Plug"/>
    <property type="match status" value="1"/>
</dbReference>
<evidence type="ECO:0000256" key="5">
    <source>
        <dbReference type="ARBA" id="ARBA00023077"/>
    </source>
</evidence>
<dbReference type="InterPro" id="IPR012910">
    <property type="entry name" value="Plug_dom"/>
</dbReference>
<feature type="domain" description="TonB-dependent receptor plug" evidence="12">
    <location>
        <begin position="247"/>
        <end position="353"/>
    </location>
</feature>
<dbReference type="InterPro" id="IPR039426">
    <property type="entry name" value="TonB-dep_rcpt-like"/>
</dbReference>
<sequence length="1145" mass="125114">MRQSLLQKTGLLLAAFLLQQVCLSQSIAYVSQYNTTSQHRDQGTSASKLKDVLVDLGRKYQVSIVFEEATVQGISVQSGAVTAGKLERQLEVLLKPYGLAYRKAGKGTYVIVRKEKEKVSAAEYIRKNPVNPVMEKEQPLRQETPVPIFAEQQTEDKISGKVTDEKGVGLPGVSVVLKGTQKGTITSPDGAYTILVPDRSAVLIFSFVGYLPQEVIVGGRAVLDLVMKVDNKTLEEVVVVGYGTQTRRDVSSAVSSVSEDDFKAQPVTRVDQVLQGRVPGVQVTNSGGAPGGEVRIRVRGANSLSGDNDPLYVVDGFVGADFTTINTEDIASIEVLKDASATAIYGSRGANGVIIITTKTGKKGEMKVDIGVRYYSSQVIKKYNMLDAADFAEVANERVKALLPAGGTYVPKFTDGQISEFRKNGGTDWQDEIFRTAPGKEFQLSLSGGNQKTSYLISGNFLDQEGIIKNTDFKRYAIRSNVASQISDKFSIRFNFTGTRKENHNTSGTSQRSGALAQALAWAPTTPVRDENDNYILFDPTSSLFSNPVAIINENEYRAENTSVNMVGGLRYEFIPGLSLDVQAGLNYLNSQGKAFQGYPSTRTWATAGRSSGENITWQNTNSLNYSRVLRIHHKISATAVFETQKFIGTGFNANVSNLTYPAQSYNNLSLAASGTIGSGYSSWSLLSALARVNYSFKDRYLLSATVRRDGSSKFQGKNKYSNFPSVSVGWHISEESFLKNHGLVDDLKIRASWGLTGSQGIGSYGTLSSYVTNLDDAGVVFNGNGGPLVAGILLGNPGNVNLKWETTEQYNLGTDLELFKGKLRLSVDYFVKNTRDLLMLRSLPGYVGGYNIQSNIGEVQNKGWEFALNATPLRAADFEWTTTLNVALLKNRVVNLGTERDTIPLNENVLIPGQPMNSFWGYKYLGTWKANQTDEAALSGLKPGDARYQDLDNNGVINEKDQQVLGNGTPKVSLGFNNTFSYKNLSMNVFFQGLYGFQKLNYTYANGIMGSTDAKEITFADIKNRYIPGENETSDIPAFSAASSNSLIQTSRFIEKGDFLRLKNISLTYTLPKSLLKNIAAVRLFVSGTNLLTFTQYKGIDPEANSNAVSGITWQNFGTDVQQGIDFGAYPNSKTYTAGINFSF</sequence>
<dbReference type="InterPro" id="IPR000531">
    <property type="entry name" value="Beta-barrel_TonB"/>
</dbReference>
<feature type="chain" id="PRO_5037709616" evidence="10">
    <location>
        <begin position="29"/>
        <end position="1145"/>
    </location>
</feature>
<evidence type="ECO:0000259" key="12">
    <source>
        <dbReference type="Pfam" id="PF07715"/>
    </source>
</evidence>
<dbReference type="RefSeq" id="WP_229253058.1">
    <property type="nucleotide sequence ID" value="NZ_CAJRAF010000004.1"/>
</dbReference>
<evidence type="ECO:0000259" key="11">
    <source>
        <dbReference type="Pfam" id="PF00593"/>
    </source>
</evidence>
<dbReference type="SUPFAM" id="SSF49464">
    <property type="entry name" value="Carboxypeptidase regulatory domain-like"/>
    <property type="match status" value="1"/>
</dbReference>
<name>A0A916JJA6_9BACT</name>
<dbReference type="FunFam" id="2.170.130.10:FF:000008">
    <property type="entry name" value="SusC/RagA family TonB-linked outer membrane protein"/>
    <property type="match status" value="1"/>
</dbReference>
<evidence type="ECO:0000313" key="14">
    <source>
        <dbReference type="Proteomes" id="UP000680038"/>
    </source>
</evidence>
<comment type="subcellular location">
    <subcellularLocation>
        <location evidence="1 8">Cell outer membrane</location>
        <topology evidence="1 8">Multi-pass membrane protein</topology>
    </subcellularLocation>
</comment>
<comment type="caution">
    <text evidence="13">The sequence shown here is derived from an EMBL/GenBank/DDBJ whole genome shotgun (WGS) entry which is preliminary data.</text>
</comment>
<evidence type="ECO:0000256" key="3">
    <source>
        <dbReference type="ARBA" id="ARBA00022452"/>
    </source>
</evidence>
<dbReference type="Gene3D" id="2.170.130.10">
    <property type="entry name" value="TonB-dependent receptor, plug domain"/>
    <property type="match status" value="1"/>
</dbReference>
<evidence type="ECO:0000256" key="9">
    <source>
        <dbReference type="RuleBase" id="RU003357"/>
    </source>
</evidence>
<comment type="similarity">
    <text evidence="8 9">Belongs to the TonB-dependent receptor family.</text>
</comment>
<dbReference type="NCBIfam" id="TIGR04056">
    <property type="entry name" value="OMP_RagA_SusC"/>
    <property type="match status" value="1"/>
</dbReference>